<dbReference type="GO" id="GO:0033863">
    <property type="term" value="F:ribose 1,5-bisphosphate phosphokinase activity"/>
    <property type="evidence" value="ECO:0007669"/>
    <property type="project" value="UniProtKB-EC"/>
</dbReference>
<evidence type="ECO:0000256" key="2">
    <source>
        <dbReference type="ARBA" id="ARBA00005069"/>
    </source>
</evidence>
<dbReference type="InterPro" id="IPR027417">
    <property type="entry name" value="P-loop_NTPase"/>
</dbReference>
<evidence type="ECO:0000256" key="3">
    <source>
        <dbReference type="ARBA" id="ARBA00012892"/>
    </source>
</evidence>
<evidence type="ECO:0000256" key="1">
    <source>
        <dbReference type="ARBA" id="ARBA00000373"/>
    </source>
</evidence>
<keyword evidence="4" id="KW-0808">Transferase</keyword>
<dbReference type="EMBL" id="LAQU01000015">
    <property type="protein sequence ID" value="KKB62884.1"/>
    <property type="molecule type" value="Genomic_DNA"/>
</dbReference>
<dbReference type="Pfam" id="PF13238">
    <property type="entry name" value="AAA_18"/>
    <property type="match status" value="1"/>
</dbReference>
<keyword evidence="6" id="KW-0067">ATP-binding</keyword>
<accession>A0A0F5JZ33</accession>
<dbReference type="GO" id="GO:0006015">
    <property type="term" value="P:5-phosphoribose 1-diphosphate biosynthetic process"/>
    <property type="evidence" value="ECO:0007669"/>
    <property type="project" value="UniProtKB-UniPathway"/>
</dbReference>
<name>A0A0F5JZ33_9BURK</name>
<reference evidence="7 8" key="1">
    <citation type="submission" date="2015-03" db="EMBL/GenBank/DDBJ databases">
        <title>Draft Genome Sequence of Burkholderia andropogonis type strain ICMP2807, isolated from Sorghum bicolor.</title>
        <authorList>
            <person name="Lopes-Santos L."/>
            <person name="Castro D.B."/>
            <person name="Ottoboni L.M."/>
            <person name="Park D."/>
            <person name="Weirc B.S."/>
            <person name="Destefano S.A."/>
        </authorList>
    </citation>
    <scope>NUCLEOTIDE SEQUENCE [LARGE SCALE GENOMIC DNA]</scope>
    <source>
        <strain evidence="7 8">ICMP2807</strain>
    </source>
</reference>
<keyword evidence="5" id="KW-0547">Nucleotide-binding</keyword>
<proteinExistence type="predicted"/>
<evidence type="ECO:0000256" key="5">
    <source>
        <dbReference type="ARBA" id="ARBA00022741"/>
    </source>
</evidence>
<dbReference type="SUPFAM" id="SSF52540">
    <property type="entry name" value="P-loop containing nucleoside triphosphate hydrolases"/>
    <property type="match status" value="1"/>
</dbReference>
<protein>
    <recommendedName>
        <fullName evidence="3">ribose 1,5-bisphosphate phosphokinase</fullName>
        <ecNumber evidence="3">2.7.4.23</ecNumber>
    </recommendedName>
</protein>
<gene>
    <name evidence="7" type="ORF">WM40_15155</name>
</gene>
<dbReference type="EC" id="2.7.4.23" evidence="3"/>
<dbReference type="NCBIfam" id="NF007485">
    <property type="entry name" value="PRK10078.1"/>
    <property type="match status" value="1"/>
</dbReference>
<comment type="catalytic activity">
    <reaction evidence="1">
        <text>alpha-D-ribose 1,5-bisphosphate + ATP = 5-phospho-alpha-D-ribose 1-diphosphate + ADP</text>
        <dbReference type="Rhea" id="RHEA:20109"/>
        <dbReference type="ChEBI" id="CHEBI:30616"/>
        <dbReference type="ChEBI" id="CHEBI:58017"/>
        <dbReference type="ChEBI" id="CHEBI:68688"/>
        <dbReference type="ChEBI" id="CHEBI:456216"/>
        <dbReference type="EC" id="2.7.4.23"/>
    </reaction>
</comment>
<comment type="pathway">
    <text evidence="2">Metabolic intermediate biosynthesis; 5-phospho-alpha-D-ribose 1-diphosphate biosynthesis; 5-phospho-alpha-D-ribose 1-diphosphate from D-ribose 5-phosphate (route II): step 3/3.</text>
</comment>
<dbReference type="InterPro" id="IPR012699">
    <property type="entry name" value="PhnN"/>
</dbReference>
<comment type="caution">
    <text evidence="7">The sequence shown here is derived from an EMBL/GenBank/DDBJ whole genome shotgun (WGS) entry which is preliminary data.</text>
</comment>
<evidence type="ECO:0000256" key="4">
    <source>
        <dbReference type="ARBA" id="ARBA00022679"/>
    </source>
</evidence>
<dbReference type="PATRIC" id="fig|28092.6.peg.3577"/>
<dbReference type="UniPathway" id="UPA00087">
    <property type="reaction ID" value="UER00175"/>
</dbReference>
<evidence type="ECO:0000313" key="8">
    <source>
        <dbReference type="Proteomes" id="UP000033618"/>
    </source>
</evidence>
<sequence length="174" mass="19247">MGASGSGKDSILRWIGSRLDDNDRVMVAHRYLTRASDANEAGLTLSESEFKRRVHLGCYALHWCTHGVHYGVGIEIDAWREKGLNVLVNGSRGHLGDAFARYPDLHAIALRVDPEILATRLRKRGRETGSEVAARLVRGIQSFNVPRHCLMHEVRNDGALDEAAAAVLALVRNE</sequence>
<organism evidence="7 8">
    <name type="scientific">Robbsia andropogonis</name>
    <dbReference type="NCBI Taxonomy" id="28092"/>
    <lineage>
        <taxon>Bacteria</taxon>
        <taxon>Pseudomonadati</taxon>
        <taxon>Pseudomonadota</taxon>
        <taxon>Betaproteobacteria</taxon>
        <taxon>Burkholderiales</taxon>
        <taxon>Burkholderiaceae</taxon>
        <taxon>Robbsia</taxon>
    </lineage>
</organism>
<evidence type="ECO:0000256" key="6">
    <source>
        <dbReference type="ARBA" id="ARBA00022840"/>
    </source>
</evidence>
<dbReference type="AlphaFoldDB" id="A0A0F5JZ33"/>
<keyword evidence="8" id="KW-1185">Reference proteome</keyword>
<dbReference type="Proteomes" id="UP000033618">
    <property type="component" value="Unassembled WGS sequence"/>
</dbReference>
<dbReference type="GO" id="GO:0005524">
    <property type="term" value="F:ATP binding"/>
    <property type="evidence" value="ECO:0007669"/>
    <property type="project" value="UniProtKB-KW"/>
</dbReference>
<keyword evidence="7" id="KW-0418">Kinase</keyword>
<dbReference type="NCBIfam" id="TIGR02322">
    <property type="entry name" value="phosphon_PhnN"/>
    <property type="match status" value="1"/>
</dbReference>
<dbReference type="STRING" id="28092.WM40_15155"/>
<dbReference type="Gene3D" id="3.40.50.300">
    <property type="entry name" value="P-loop containing nucleotide triphosphate hydrolases"/>
    <property type="match status" value="1"/>
</dbReference>
<evidence type="ECO:0000313" key="7">
    <source>
        <dbReference type="EMBL" id="KKB62884.1"/>
    </source>
</evidence>